<dbReference type="Pfam" id="PF00162">
    <property type="entry name" value="PGK"/>
    <property type="match status" value="2"/>
</dbReference>
<evidence type="ECO:0000256" key="3">
    <source>
        <dbReference type="ARBA" id="ARBA00022679"/>
    </source>
</evidence>
<evidence type="ECO:0000313" key="10">
    <source>
        <dbReference type="Proteomes" id="UP000229559"/>
    </source>
</evidence>
<organism evidence="9 10">
    <name type="scientific">Candidatus Shapirobacteria bacterium CG07_land_8_20_14_0_80_39_12</name>
    <dbReference type="NCBI Taxonomy" id="1974480"/>
    <lineage>
        <taxon>Bacteria</taxon>
        <taxon>Candidatus Shapironibacteriota</taxon>
    </lineage>
</organism>
<evidence type="ECO:0000256" key="7">
    <source>
        <dbReference type="PIRSR" id="PIRSR000724-2"/>
    </source>
</evidence>
<evidence type="ECO:0000256" key="4">
    <source>
        <dbReference type="ARBA" id="ARBA00022741"/>
    </source>
</evidence>
<protein>
    <recommendedName>
        <fullName evidence="2 8">Phosphoglycerate kinase</fullName>
        <ecNumber evidence="2 8">2.7.2.3</ecNumber>
    </recommendedName>
</protein>
<keyword evidence="5 8" id="KW-0418">Kinase</keyword>
<dbReference type="SUPFAM" id="SSF53748">
    <property type="entry name" value="Phosphoglycerate kinase"/>
    <property type="match status" value="1"/>
</dbReference>
<feature type="binding site" evidence="7">
    <location>
        <position position="193"/>
    </location>
    <ligand>
        <name>ATP</name>
        <dbReference type="ChEBI" id="CHEBI:30616"/>
    </ligand>
</feature>
<keyword evidence="4" id="KW-0547">Nucleotide-binding</keyword>
<evidence type="ECO:0000313" key="9">
    <source>
        <dbReference type="EMBL" id="PIU33425.1"/>
    </source>
</evidence>
<dbReference type="PRINTS" id="PR00477">
    <property type="entry name" value="PHGLYCKINASE"/>
</dbReference>
<dbReference type="InterPro" id="IPR001576">
    <property type="entry name" value="Phosphoglycerate_kinase"/>
</dbReference>
<feature type="binding site" evidence="7">
    <location>
        <begin position="291"/>
        <end position="294"/>
    </location>
    <ligand>
        <name>ATP</name>
        <dbReference type="ChEBI" id="CHEBI:30616"/>
    </ligand>
</feature>
<feature type="binding site" evidence="7">
    <location>
        <position position="265"/>
    </location>
    <ligand>
        <name>ATP</name>
        <dbReference type="ChEBI" id="CHEBI:30616"/>
    </ligand>
</feature>
<proteinExistence type="inferred from homology"/>
<name>A0A2M6YQM7_9BACT</name>
<evidence type="ECO:0000256" key="8">
    <source>
        <dbReference type="RuleBase" id="RU000532"/>
    </source>
</evidence>
<comment type="catalytic activity">
    <reaction evidence="1 8">
        <text>(2R)-3-phosphoglycerate + ATP = (2R)-3-phospho-glyceroyl phosphate + ADP</text>
        <dbReference type="Rhea" id="RHEA:14801"/>
        <dbReference type="ChEBI" id="CHEBI:30616"/>
        <dbReference type="ChEBI" id="CHEBI:57604"/>
        <dbReference type="ChEBI" id="CHEBI:58272"/>
        <dbReference type="ChEBI" id="CHEBI:456216"/>
        <dbReference type="EC" id="2.7.2.3"/>
    </reaction>
</comment>
<dbReference type="AlphaFoldDB" id="A0A2M6YQM7"/>
<dbReference type="PANTHER" id="PTHR11406:SF23">
    <property type="entry name" value="PHOSPHOGLYCERATE KINASE 1, CHLOROPLASTIC-RELATED"/>
    <property type="match status" value="1"/>
</dbReference>
<dbReference type="PIRSF" id="PIRSF000724">
    <property type="entry name" value="Pgk"/>
    <property type="match status" value="1"/>
</dbReference>
<dbReference type="Gene3D" id="3.40.50.1260">
    <property type="entry name" value="Phosphoglycerate kinase, N-terminal domain"/>
    <property type="match status" value="3"/>
</dbReference>
<dbReference type="GO" id="GO:0004618">
    <property type="term" value="F:phosphoglycerate kinase activity"/>
    <property type="evidence" value="ECO:0007669"/>
    <property type="project" value="UniProtKB-EC"/>
</dbReference>
<dbReference type="GO" id="GO:0043531">
    <property type="term" value="F:ADP binding"/>
    <property type="evidence" value="ECO:0007669"/>
    <property type="project" value="TreeGrafter"/>
</dbReference>
<dbReference type="Proteomes" id="UP000229559">
    <property type="component" value="Unassembled WGS sequence"/>
</dbReference>
<dbReference type="GO" id="GO:0006094">
    <property type="term" value="P:gluconeogenesis"/>
    <property type="evidence" value="ECO:0007669"/>
    <property type="project" value="TreeGrafter"/>
</dbReference>
<dbReference type="InterPro" id="IPR036043">
    <property type="entry name" value="Phosphoglycerate_kinase_sf"/>
</dbReference>
<evidence type="ECO:0000256" key="2">
    <source>
        <dbReference type="ARBA" id="ARBA00013061"/>
    </source>
</evidence>
<evidence type="ECO:0000256" key="1">
    <source>
        <dbReference type="ARBA" id="ARBA00000642"/>
    </source>
</evidence>
<reference evidence="10" key="1">
    <citation type="submission" date="2017-09" db="EMBL/GenBank/DDBJ databases">
        <title>Depth-based differentiation of microbial function through sediment-hosted aquifers and enrichment of novel symbionts in the deep terrestrial subsurface.</title>
        <authorList>
            <person name="Probst A.J."/>
            <person name="Ladd B."/>
            <person name="Jarett J.K."/>
            <person name="Geller-Mcgrath D.E."/>
            <person name="Sieber C.M.K."/>
            <person name="Emerson J.B."/>
            <person name="Anantharaman K."/>
            <person name="Thomas B.C."/>
            <person name="Malmstrom R."/>
            <person name="Stieglmeier M."/>
            <person name="Klingl A."/>
            <person name="Woyke T."/>
            <person name="Ryan C.M."/>
            <person name="Banfield J.F."/>
        </authorList>
    </citation>
    <scope>NUCLEOTIDE SEQUENCE [LARGE SCALE GENOMIC DNA]</scope>
</reference>
<feature type="binding site" evidence="7">
    <location>
        <position position="234"/>
    </location>
    <ligand>
        <name>ATP</name>
        <dbReference type="ChEBI" id="CHEBI:30616"/>
    </ligand>
</feature>
<sequence length="338" mass="36975">METLPSVKDLSVKQKTVLLRTNYDVSLKNGEVTSGTRIDESLATINYLFGQQAKIILLSHLGRPEGKVNPGLSLKPVVNYLGQLLKKEVPLFSTINEIDKNQPMVMLENLRFWSGEENNDLNFTKSLANLGDFFINDAFACSHRQHASIVGLPQFLPSALGLDFLKEVEVLSGVRENPRRPVTLILGGAKEDKLEVMEKLLDWANAILIGGKLSQLINRSSPTKVIMACLNPDGKDITLESVEKFKKIIVQSGTIVWAGPMGYYEDEKWSMGTREIAKAIIGSGAYTVVGGGDTEAALTKFGLTNKINYISSGGGAMFEFLAQGTLPGIEAILKKQND</sequence>
<evidence type="ECO:0000256" key="5">
    <source>
        <dbReference type="ARBA" id="ARBA00022777"/>
    </source>
</evidence>
<dbReference type="GO" id="GO:0005829">
    <property type="term" value="C:cytosol"/>
    <property type="evidence" value="ECO:0007669"/>
    <property type="project" value="TreeGrafter"/>
</dbReference>
<keyword evidence="6 7" id="KW-0067">ATP-binding</keyword>
<dbReference type="GO" id="GO:0006096">
    <property type="term" value="P:glycolytic process"/>
    <property type="evidence" value="ECO:0007669"/>
    <property type="project" value="InterPro"/>
</dbReference>
<dbReference type="EC" id="2.7.2.3" evidence="2 8"/>
<comment type="caution">
    <text evidence="9">The sequence shown here is derived from an EMBL/GenBank/DDBJ whole genome shotgun (WGS) entry which is preliminary data.</text>
</comment>
<dbReference type="InterPro" id="IPR015824">
    <property type="entry name" value="Phosphoglycerate_kinase_N"/>
</dbReference>
<keyword evidence="3 8" id="KW-0808">Transferase</keyword>
<dbReference type="EMBL" id="PEXA01000003">
    <property type="protein sequence ID" value="PIU33425.1"/>
    <property type="molecule type" value="Genomic_DNA"/>
</dbReference>
<dbReference type="PANTHER" id="PTHR11406">
    <property type="entry name" value="PHOSPHOGLYCERATE KINASE"/>
    <property type="match status" value="1"/>
</dbReference>
<comment type="similarity">
    <text evidence="8">Belongs to the phosphoglycerate kinase family.</text>
</comment>
<gene>
    <name evidence="9" type="ORF">COT04_00090</name>
</gene>
<evidence type="ECO:0000256" key="6">
    <source>
        <dbReference type="ARBA" id="ARBA00022840"/>
    </source>
</evidence>
<dbReference type="GO" id="GO:0005524">
    <property type="term" value="F:ATP binding"/>
    <property type="evidence" value="ECO:0007669"/>
    <property type="project" value="UniProtKB-KW"/>
</dbReference>
<accession>A0A2M6YQM7</accession>